<dbReference type="RefSeq" id="XP_066668253.1">
    <property type="nucleotide sequence ID" value="XM_066812911.1"/>
</dbReference>
<accession>A0ABR1WFA3</accession>
<comment type="caution">
    <text evidence="4">The sequence shown here is derived from an EMBL/GenBank/DDBJ whole genome shotgun (WGS) entry which is preliminary data.</text>
</comment>
<organism evidence="4 5">
    <name type="scientific">Apiospora hydei</name>
    <dbReference type="NCBI Taxonomy" id="1337664"/>
    <lineage>
        <taxon>Eukaryota</taxon>
        <taxon>Fungi</taxon>
        <taxon>Dikarya</taxon>
        <taxon>Ascomycota</taxon>
        <taxon>Pezizomycotina</taxon>
        <taxon>Sordariomycetes</taxon>
        <taxon>Xylariomycetidae</taxon>
        <taxon>Amphisphaeriales</taxon>
        <taxon>Apiosporaceae</taxon>
        <taxon>Apiospora</taxon>
    </lineage>
</organism>
<dbReference type="PANTHER" id="PTHR40845">
    <property type="match status" value="1"/>
</dbReference>
<feature type="signal peptide" evidence="2">
    <location>
        <begin position="1"/>
        <end position="21"/>
    </location>
</feature>
<reference evidence="4 5" key="1">
    <citation type="submission" date="2023-01" db="EMBL/GenBank/DDBJ databases">
        <title>Analysis of 21 Apiospora genomes using comparative genomics revels a genus with tremendous synthesis potential of carbohydrate active enzymes and secondary metabolites.</title>
        <authorList>
            <person name="Sorensen T."/>
        </authorList>
    </citation>
    <scope>NUCLEOTIDE SEQUENCE [LARGE SCALE GENOMIC DNA]</scope>
    <source>
        <strain evidence="4 5">CBS 114990</strain>
    </source>
</reference>
<gene>
    <name evidence="4" type="ORF">PG997_008596</name>
</gene>
<dbReference type="InterPro" id="IPR057210">
    <property type="entry name" value="DUF7888"/>
</dbReference>
<keyword evidence="5" id="KW-1185">Reference proteome</keyword>
<proteinExistence type="predicted"/>
<evidence type="ECO:0000259" key="3">
    <source>
        <dbReference type="Pfam" id="PF25411"/>
    </source>
</evidence>
<dbReference type="PANTHER" id="PTHR40845:SF1">
    <property type="match status" value="1"/>
</dbReference>
<dbReference type="Pfam" id="PF25411">
    <property type="entry name" value="DUF7888"/>
    <property type="match status" value="1"/>
</dbReference>
<dbReference type="GeneID" id="92045971"/>
<evidence type="ECO:0000313" key="5">
    <source>
        <dbReference type="Proteomes" id="UP001433268"/>
    </source>
</evidence>
<evidence type="ECO:0000313" key="4">
    <source>
        <dbReference type="EMBL" id="KAK8080778.1"/>
    </source>
</evidence>
<feature type="region of interest" description="Disordered" evidence="1">
    <location>
        <begin position="27"/>
        <end position="53"/>
    </location>
</feature>
<dbReference type="Proteomes" id="UP001433268">
    <property type="component" value="Unassembled WGS sequence"/>
</dbReference>
<sequence>MRFTATNALALLSATASIAAATPTGHYSPNAGVAASAPEKRGEAQTLERPQQHVQKREILTAILTTVGTTAATAITTKAIEAASGLIKDLANFDNAREAFTKKTAEDMWAKNPDPAKFAAAVCYNEAYDLEDPQGMDGLTSAKMTLGPLNTDYDCFYMTAKNALYTRGDGGFINLAFVSDKRCTFDRDTADLTCTA</sequence>
<feature type="chain" id="PRO_5046931988" description="DUF7888 domain-containing protein" evidence="2">
    <location>
        <begin position="22"/>
        <end position="196"/>
    </location>
</feature>
<protein>
    <recommendedName>
        <fullName evidence="3">DUF7888 domain-containing protein</fullName>
    </recommendedName>
</protein>
<dbReference type="EMBL" id="JAQQWN010000006">
    <property type="protein sequence ID" value="KAK8080778.1"/>
    <property type="molecule type" value="Genomic_DNA"/>
</dbReference>
<feature type="domain" description="DUF7888" evidence="3">
    <location>
        <begin position="60"/>
        <end position="195"/>
    </location>
</feature>
<name>A0ABR1WFA3_9PEZI</name>
<keyword evidence="2" id="KW-0732">Signal</keyword>
<evidence type="ECO:0000256" key="2">
    <source>
        <dbReference type="SAM" id="SignalP"/>
    </source>
</evidence>
<evidence type="ECO:0000256" key="1">
    <source>
        <dbReference type="SAM" id="MobiDB-lite"/>
    </source>
</evidence>